<organism evidence="4 5">
    <name type="scientific">Trematosphaeria pertusa</name>
    <dbReference type="NCBI Taxonomy" id="390896"/>
    <lineage>
        <taxon>Eukaryota</taxon>
        <taxon>Fungi</taxon>
        <taxon>Dikarya</taxon>
        <taxon>Ascomycota</taxon>
        <taxon>Pezizomycotina</taxon>
        <taxon>Dothideomycetes</taxon>
        <taxon>Pleosporomycetidae</taxon>
        <taxon>Pleosporales</taxon>
        <taxon>Massarineae</taxon>
        <taxon>Trematosphaeriaceae</taxon>
        <taxon>Trematosphaeria</taxon>
    </lineage>
</organism>
<dbReference type="RefSeq" id="XP_033679698.1">
    <property type="nucleotide sequence ID" value="XM_033832238.1"/>
</dbReference>
<feature type="compositionally biased region" description="Polar residues" evidence="1">
    <location>
        <begin position="392"/>
        <end position="422"/>
    </location>
</feature>
<feature type="region of interest" description="Disordered" evidence="1">
    <location>
        <begin position="143"/>
        <end position="170"/>
    </location>
</feature>
<dbReference type="OrthoDB" id="3800696at2759"/>
<accession>A0A6A6I2J1</accession>
<sequence length="422" mass="43742">MVWSLLFICCLPATLVVCLPHSASTSSSLSITTPNLQPYAGPTGLCEGYPLPAHHSLFHCLTGTYFSVSGYARCCPESTDCPVYTACTNTSVLFNDEYSFTCTGTESQSECISGSIFESLGDTSSRLYISCWPTWQGGDWEATRTIPGSDSSSSTSSSSTSSSSAAPSNGGGLPTRTLVGITVGSILGGAVIFAVLIYVAYVKLKQLFTAQQHGQLFAGPGPGLGANAGVGVGVGGGGGAGAVPGHGIPQGQGNSQFHGAVQGNGHGHRAVQGQGQQNPQPRNTGPKAEPNGGLQVPLDDPLKESDQPSLRSSSKTVPNSPDPTEMPSDREPSEVVGRPAARHDSSSTPAHGLHHIRTLSDTSTASELHGSLTHRYELQQLEPKDRDEDVVNNANNTAAPSNGGDSNSQPRQALNNGKQRAD</sequence>
<feature type="region of interest" description="Disordered" evidence="1">
    <location>
        <begin position="380"/>
        <end position="422"/>
    </location>
</feature>
<evidence type="ECO:0000256" key="2">
    <source>
        <dbReference type="SAM" id="Phobius"/>
    </source>
</evidence>
<reference evidence="4" key="1">
    <citation type="journal article" date="2020" name="Stud. Mycol.">
        <title>101 Dothideomycetes genomes: a test case for predicting lifestyles and emergence of pathogens.</title>
        <authorList>
            <person name="Haridas S."/>
            <person name="Albert R."/>
            <person name="Binder M."/>
            <person name="Bloem J."/>
            <person name="Labutti K."/>
            <person name="Salamov A."/>
            <person name="Andreopoulos B."/>
            <person name="Baker S."/>
            <person name="Barry K."/>
            <person name="Bills G."/>
            <person name="Bluhm B."/>
            <person name="Cannon C."/>
            <person name="Castanera R."/>
            <person name="Culley D."/>
            <person name="Daum C."/>
            <person name="Ezra D."/>
            <person name="Gonzalez J."/>
            <person name="Henrissat B."/>
            <person name="Kuo A."/>
            <person name="Liang C."/>
            <person name="Lipzen A."/>
            <person name="Lutzoni F."/>
            <person name="Magnuson J."/>
            <person name="Mondo S."/>
            <person name="Nolan M."/>
            <person name="Ohm R."/>
            <person name="Pangilinan J."/>
            <person name="Park H.-J."/>
            <person name="Ramirez L."/>
            <person name="Alfaro M."/>
            <person name="Sun H."/>
            <person name="Tritt A."/>
            <person name="Yoshinaga Y."/>
            <person name="Zwiers L.-H."/>
            <person name="Turgeon B."/>
            <person name="Goodwin S."/>
            <person name="Spatafora J."/>
            <person name="Crous P."/>
            <person name="Grigoriev I."/>
        </authorList>
    </citation>
    <scope>NUCLEOTIDE SEQUENCE</scope>
    <source>
        <strain evidence="4">CBS 122368</strain>
    </source>
</reference>
<feature type="compositionally biased region" description="Low complexity" evidence="1">
    <location>
        <begin position="149"/>
        <end position="164"/>
    </location>
</feature>
<feature type="region of interest" description="Disordered" evidence="1">
    <location>
        <begin position="243"/>
        <end position="353"/>
    </location>
</feature>
<keyword evidence="3" id="KW-0732">Signal</keyword>
<keyword evidence="2" id="KW-1133">Transmembrane helix</keyword>
<gene>
    <name evidence="4" type="ORF">BU26DRAFT_553845</name>
</gene>
<evidence type="ECO:0000313" key="4">
    <source>
        <dbReference type="EMBL" id="KAF2244694.1"/>
    </source>
</evidence>
<evidence type="ECO:0000313" key="5">
    <source>
        <dbReference type="Proteomes" id="UP000800094"/>
    </source>
</evidence>
<keyword evidence="5" id="KW-1185">Reference proteome</keyword>
<feature type="compositionally biased region" description="Basic and acidic residues" evidence="1">
    <location>
        <begin position="380"/>
        <end position="389"/>
    </location>
</feature>
<feature type="compositionally biased region" description="Polar residues" evidence="1">
    <location>
        <begin position="307"/>
        <end position="319"/>
    </location>
</feature>
<dbReference type="Proteomes" id="UP000800094">
    <property type="component" value="Unassembled WGS sequence"/>
</dbReference>
<dbReference type="GeneID" id="54585568"/>
<feature type="transmembrane region" description="Helical" evidence="2">
    <location>
        <begin position="178"/>
        <end position="201"/>
    </location>
</feature>
<keyword evidence="2" id="KW-0472">Membrane</keyword>
<evidence type="ECO:0000256" key="1">
    <source>
        <dbReference type="SAM" id="MobiDB-lite"/>
    </source>
</evidence>
<dbReference type="EMBL" id="ML987202">
    <property type="protein sequence ID" value="KAF2244694.1"/>
    <property type="molecule type" value="Genomic_DNA"/>
</dbReference>
<keyword evidence="2" id="KW-0812">Transmembrane</keyword>
<feature type="chain" id="PRO_5025376458" evidence="3">
    <location>
        <begin position="19"/>
        <end position="422"/>
    </location>
</feature>
<proteinExistence type="predicted"/>
<protein>
    <submittedName>
        <fullName evidence="4">Uncharacterized protein</fullName>
    </submittedName>
</protein>
<feature type="compositionally biased region" description="Low complexity" evidence="1">
    <location>
        <begin position="272"/>
        <end position="286"/>
    </location>
</feature>
<feature type="signal peptide" evidence="3">
    <location>
        <begin position="1"/>
        <end position="18"/>
    </location>
</feature>
<evidence type="ECO:0000256" key="3">
    <source>
        <dbReference type="SAM" id="SignalP"/>
    </source>
</evidence>
<name>A0A6A6I2J1_9PLEO</name>
<dbReference type="AlphaFoldDB" id="A0A6A6I2J1"/>